<dbReference type="SUPFAM" id="SSF48726">
    <property type="entry name" value="Immunoglobulin"/>
    <property type="match status" value="1"/>
</dbReference>
<evidence type="ECO:0000313" key="8">
    <source>
        <dbReference type="Proteomes" id="UP000314985"/>
    </source>
</evidence>
<dbReference type="InterPro" id="IPR013106">
    <property type="entry name" value="Ig_V-set"/>
</dbReference>
<accession>A0A4X1W354</accession>
<dbReference type="InterPro" id="IPR050831">
    <property type="entry name" value="CEA_cell_adhesion"/>
</dbReference>
<feature type="region of interest" description="Disordered" evidence="5">
    <location>
        <begin position="1"/>
        <end position="22"/>
    </location>
</feature>
<protein>
    <recommendedName>
        <fullName evidence="6">Immunoglobulin V-set domain-containing protein</fullName>
    </recommendedName>
</protein>
<evidence type="ECO:0000256" key="2">
    <source>
        <dbReference type="ARBA" id="ARBA00023180"/>
    </source>
</evidence>
<keyword evidence="1" id="KW-0732">Signal</keyword>
<name>A0A4X1W354_PIG</name>
<comment type="similarity">
    <text evidence="4">Belongs to the immunoglobulin superfamily. CEA family.</text>
</comment>
<evidence type="ECO:0000256" key="4">
    <source>
        <dbReference type="ARBA" id="ARBA00038222"/>
    </source>
</evidence>
<sequence length="171" mass="18126">MGGGRRTVGPLRHHESTAGPVEGPCRGGGLWKWLGLAAFFLSSCSKQASAQLTITSIPPRAMEGGNITLSVQGLPQNLISYNWFRGAATSQDTRILNFKFTNHALTPGPAHSGRETGSADGSLTVTDMRVLDSGIYTLQLISVDRTSGHYAMLLLSGHSSLVAQLAVVSIY</sequence>
<evidence type="ECO:0000259" key="6">
    <source>
        <dbReference type="Pfam" id="PF07686"/>
    </source>
</evidence>
<dbReference type="AlphaFoldDB" id="A0A4X1W354"/>
<evidence type="ECO:0000256" key="1">
    <source>
        <dbReference type="ARBA" id="ARBA00022729"/>
    </source>
</evidence>
<keyword evidence="3" id="KW-0393">Immunoglobulin domain</keyword>
<dbReference type="InterPro" id="IPR036179">
    <property type="entry name" value="Ig-like_dom_sf"/>
</dbReference>
<reference evidence="7 8" key="1">
    <citation type="submission" date="2017-08" db="EMBL/GenBank/DDBJ databases">
        <title>USMARCv1.0.</title>
        <authorList>
            <person name="Hannum G.I."/>
            <person name="Koren S."/>
            <person name="Schroeder S.G."/>
            <person name="Chin S.C."/>
            <person name="Nonneman D.J."/>
            <person name="Becker S.A."/>
            <person name="Rosen B.D."/>
            <person name="Bickhart D.M."/>
            <person name="Putnam N.H."/>
            <person name="Green R.E."/>
            <person name="Tuggle C.K."/>
            <person name="Liu H."/>
            <person name="Rohrer G.A."/>
            <person name="Warr A."/>
            <person name="Hall R."/>
            <person name="Kim K."/>
            <person name="Hume D.A."/>
            <person name="Talbot R."/>
            <person name="Chow W."/>
            <person name="Howe K."/>
            <person name="Schwartz A.S."/>
            <person name="Watson M."/>
            <person name="Archibald A.L."/>
            <person name="Phillippy A.M."/>
            <person name="Smith T.P.L."/>
        </authorList>
    </citation>
    <scope>NUCLEOTIDE SEQUENCE [LARGE SCALE GENOMIC DNA]</scope>
</reference>
<reference evidence="7" key="2">
    <citation type="submission" date="2025-08" db="UniProtKB">
        <authorList>
            <consortium name="Ensembl"/>
        </authorList>
    </citation>
    <scope>IDENTIFICATION</scope>
</reference>
<organism evidence="7 8">
    <name type="scientific">Sus scrofa</name>
    <name type="common">Pig</name>
    <dbReference type="NCBI Taxonomy" id="9823"/>
    <lineage>
        <taxon>Eukaryota</taxon>
        <taxon>Metazoa</taxon>
        <taxon>Chordata</taxon>
        <taxon>Craniata</taxon>
        <taxon>Vertebrata</taxon>
        <taxon>Euteleostomi</taxon>
        <taxon>Mammalia</taxon>
        <taxon>Eutheria</taxon>
        <taxon>Laurasiatheria</taxon>
        <taxon>Artiodactyla</taxon>
        <taxon>Suina</taxon>
        <taxon>Suidae</taxon>
        <taxon>Sus</taxon>
    </lineage>
</organism>
<dbReference type="PANTHER" id="PTHR44427">
    <property type="entry name" value="CARCINOEMBRYONIC ANTIGEN-RELATED CELL ADHESION MOLECULE 19"/>
    <property type="match status" value="1"/>
</dbReference>
<dbReference type="Gene3D" id="2.60.40.10">
    <property type="entry name" value="Immunoglobulins"/>
    <property type="match status" value="1"/>
</dbReference>
<feature type="domain" description="Immunoglobulin V-set" evidence="6">
    <location>
        <begin position="58"/>
        <end position="142"/>
    </location>
</feature>
<dbReference type="Ensembl" id="ENSSSCT00070056967.1">
    <property type="protein sequence ID" value="ENSSSCP00070048412.1"/>
    <property type="gene ID" value="ENSSSCG00070028413.1"/>
</dbReference>
<evidence type="ECO:0000256" key="5">
    <source>
        <dbReference type="SAM" id="MobiDB-lite"/>
    </source>
</evidence>
<evidence type="ECO:0000313" key="7">
    <source>
        <dbReference type="Ensembl" id="ENSSSCP00070048412.1"/>
    </source>
</evidence>
<dbReference type="Pfam" id="PF07686">
    <property type="entry name" value="V-set"/>
    <property type="match status" value="1"/>
</dbReference>
<dbReference type="InterPro" id="IPR013783">
    <property type="entry name" value="Ig-like_fold"/>
</dbReference>
<evidence type="ECO:0000256" key="3">
    <source>
        <dbReference type="ARBA" id="ARBA00023319"/>
    </source>
</evidence>
<dbReference type="PANTHER" id="PTHR44427:SF1">
    <property type="entry name" value="CARCINOEMBRYONIC ANTIGEN-RELATED CELL ADHESION MOLECULE 1"/>
    <property type="match status" value="1"/>
</dbReference>
<dbReference type="Proteomes" id="UP000314985">
    <property type="component" value="Chromosome 6"/>
</dbReference>
<proteinExistence type="inferred from homology"/>
<keyword evidence="2" id="KW-0325">Glycoprotein</keyword>